<keyword evidence="2" id="KW-1185">Reference proteome</keyword>
<dbReference type="EMBL" id="JAEAOA010000675">
    <property type="protein sequence ID" value="KAK3606178.1"/>
    <property type="molecule type" value="Genomic_DNA"/>
</dbReference>
<gene>
    <name evidence="1" type="ORF">CHS0354_010819</name>
</gene>
<comment type="caution">
    <text evidence="1">The sequence shown here is derived from an EMBL/GenBank/DDBJ whole genome shotgun (WGS) entry which is preliminary data.</text>
</comment>
<proteinExistence type="predicted"/>
<dbReference type="AlphaFoldDB" id="A0AAE0W8N3"/>
<name>A0AAE0W8N3_9BIVA</name>
<organism evidence="1 2">
    <name type="scientific">Potamilus streckersoni</name>
    <dbReference type="NCBI Taxonomy" id="2493646"/>
    <lineage>
        <taxon>Eukaryota</taxon>
        <taxon>Metazoa</taxon>
        <taxon>Spiralia</taxon>
        <taxon>Lophotrochozoa</taxon>
        <taxon>Mollusca</taxon>
        <taxon>Bivalvia</taxon>
        <taxon>Autobranchia</taxon>
        <taxon>Heteroconchia</taxon>
        <taxon>Palaeoheterodonta</taxon>
        <taxon>Unionida</taxon>
        <taxon>Unionoidea</taxon>
        <taxon>Unionidae</taxon>
        <taxon>Ambleminae</taxon>
        <taxon>Lampsilini</taxon>
        <taxon>Potamilus</taxon>
    </lineage>
</organism>
<protein>
    <submittedName>
        <fullName evidence="1">Uncharacterized protein</fullName>
    </submittedName>
</protein>
<accession>A0AAE0W8N3</accession>
<dbReference type="Proteomes" id="UP001195483">
    <property type="component" value="Unassembled WGS sequence"/>
</dbReference>
<evidence type="ECO:0000313" key="1">
    <source>
        <dbReference type="EMBL" id="KAK3606178.1"/>
    </source>
</evidence>
<reference evidence="1" key="2">
    <citation type="journal article" date="2021" name="Genome Biol. Evol.">
        <title>Developing a high-quality reference genome for a parasitic bivalve with doubly uniparental inheritance (Bivalvia: Unionida).</title>
        <authorList>
            <person name="Smith C.H."/>
        </authorList>
    </citation>
    <scope>NUCLEOTIDE SEQUENCE</scope>
    <source>
        <strain evidence="1">CHS0354</strain>
        <tissue evidence="1">Mantle</tissue>
    </source>
</reference>
<sequence>MSAIIEWISNDISCTCRFEKSVSSQECGSSGLFGKGYSGVLYNGYGGLPGLSVGYANGGLSGWLGYLSCGYGGYGVKEIPILQIPIVIYKGVRIGKGVANGFGKGFGLGTELKELF</sequence>
<reference evidence="1" key="3">
    <citation type="submission" date="2023-05" db="EMBL/GenBank/DDBJ databases">
        <authorList>
            <person name="Smith C.H."/>
        </authorList>
    </citation>
    <scope>NUCLEOTIDE SEQUENCE</scope>
    <source>
        <strain evidence="1">CHS0354</strain>
        <tissue evidence="1">Mantle</tissue>
    </source>
</reference>
<reference evidence="1" key="1">
    <citation type="journal article" date="2021" name="Genome Biol. Evol.">
        <title>A High-Quality Reference Genome for a Parasitic Bivalve with Doubly Uniparental Inheritance (Bivalvia: Unionida).</title>
        <authorList>
            <person name="Smith C.H."/>
        </authorList>
    </citation>
    <scope>NUCLEOTIDE SEQUENCE</scope>
    <source>
        <strain evidence="1">CHS0354</strain>
    </source>
</reference>
<evidence type="ECO:0000313" key="2">
    <source>
        <dbReference type="Proteomes" id="UP001195483"/>
    </source>
</evidence>